<dbReference type="EMBL" id="FOSW01000005">
    <property type="protein sequence ID" value="SFK98086.1"/>
    <property type="molecule type" value="Genomic_DNA"/>
</dbReference>
<organism evidence="3 4">
    <name type="scientific">Geodermatophilus ruber</name>
    <dbReference type="NCBI Taxonomy" id="504800"/>
    <lineage>
        <taxon>Bacteria</taxon>
        <taxon>Bacillati</taxon>
        <taxon>Actinomycetota</taxon>
        <taxon>Actinomycetes</taxon>
        <taxon>Geodermatophilales</taxon>
        <taxon>Geodermatophilaceae</taxon>
        <taxon>Geodermatophilus</taxon>
    </lineage>
</organism>
<keyword evidence="2" id="KW-0812">Transmembrane</keyword>
<gene>
    <name evidence="3" type="ORF">SAMN04488085_105104</name>
</gene>
<keyword evidence="4" id="KW-1185">Reference proteome</keyword>
<keyword evidence="2" id="KW-1133">Transmembrane helix</keyword>
<dbReference type="STRING" id="504800.SAMN04488085_105104"/>
<dbReference type="InParanoid" id="A0A1I4E154"/>
<protein>
    <submittedName>
        <fullName evidence="3">Uncharacterized protein</fullName>
    </submittedName>
</protein>
<evidence type="ECO:0000313" key="3">
    <source>
        <dbReference type="EMBL" id="SFK98086.1"/>
    </source>
</evidence>
<dbReference type="Proteomes" id="UP000199152">
    <property type="component" value="Unassembled WGS sequence"/>
</dbReference>
<evidence type="ECO:0000256" key="2">
    <source>
        <dbReference type="SAM" id="Phobius"/>
    </source>
</evidence>
<feature type="transmembrane region" description="Helical" evidence="2">
    <location>
        <begin position="20"/>
        <end position="40"/>
    </location>
</feature>
<evidence type="ECO:0000313" key="4">
    <source>
        <dbReference type="Proteomes" id="UP000199152"/>
    </source>
</evidence>
<feature type="compositionally biased region" description="Basic and acidic residues" evidence="1">
    <location>
        <begin position="54"/>
        <end position="71"/>
    </location>
</feature>
<evidence type="ECO:0000256" key="1">
    <source>
        <dbReference type="SAM" id="MobiDB-lite"/>
    </source>
</evidence>
<keyword evidence="2" id="KW-0472">Membrane</keyword>
<accession>A0A1I4E154</accession>
<dbReference type="AlphaFoldDB" id="A0A1I4E154"/>
<feature type="region of interest" description="Disordered" evidence="1">
    <location>
        <begin position="50"/>
        <end position="92"/>
    </location>
</feature>
<proteinExistence type="predicted"/>
<sequence>MRAADPVQARRIGVRRVRRATAAVAVAAVAGTGLLTWSLADQAAAQSPAVGTVTEHDDGGRLGRFGTDDVRPPGQLPGSGGSGPVHASSGGS</sequence>
<name>A0A1I4E154_9ACTN</name>
<reference evidence="3 4" key="1">
    <citation type="submission" date="2016-10" db="EMBL/GenBank/DDBJ databases">
        <authorList>
            <person name="de Groot N.N."/>
        </authorList>
    </citation>
    <scope>NUCLEOTIDE SEQUENCE [LARGE SCALE GENOMIC DNA]</scope>
    <source>
        <strain evidence="3 4">DSM 45317</strain>
    </source>
</reference>